<accession>A0A1F4TNF0</accession>
<feature type="transmembrane region" description="Helical" evidence="1">
    <location>
        <begin position="6"/>
        <end position="35"/>
    </location>
</feature>
<name>A0A1F4TNF0_UNCSA</name>
<keyword evidence="1" id="KW-0812">Transmembrane</keyword>
<proteinExistence type="predicted"/>
<evidence type="ECO:0000313" key="3">
    <source>
        <dbReference type="Proteomes" id="UP000177309"/>
    </source>
</evidence>
<gene>
    <name evidence="2" type="ORF">A2462_00985</name>
</gene>
<dbReference type="Proteomes" id="UP000177309">
    <property type="component" value="Unassembled WGS sequence"/>
</dbReference>
<evidence type="ECO:0000313" key="2">
    <source>
        <dbReference type="EMBL" id="OGC34099.1"/>
    </source>
</evidence>
<dbReference type="AlphaFoldDB" id="A0A1F4TNF0"/>
<protein>
    <submittedName>
        <fullName evidence="2">Uncharacterized protein</fullName>
    </submittedName>
</protein>
<keyword evidence="1" id="KW-1133">Transmembrane helix</keyword>
<evidence type="ECO:0000256" key="1">
    <source>
        <dbReference type="SAM" id="Phobius"/>
    </source>
</evidence>
<dbReference type="EMBL" id="MEUI01000022">
    <property type="protein sequence ID" value="OGC34099.1"/>
    <property type="molecule type" value="Genomic_DNA"/>
</dbReference>
<sequence length="102" mass="11115">MQTYLFNILLFCGVLLLIALTVAVILGIIMLIDVVKTTKQVKRKILALTSVLDVVTLFVEGMGRTQKRVAEKFAGENSTLVAAIAGLKRGLQVLLGKKEVDE</sequence>
<keyword evidence="1" id="KW-0472">Membrane</keyword>
<reference evidence="2 3" key="1">
    <citation type="journal article" date="2016" name="Nat. Commun.">
        <title>Thousands of microbial genomes shed light on interconnected biogeochemical processes in an aquifer system.</title>
        <authorList>
            <person name="Anantharaman K."/>
            <person name="Brown C.T."/>
            <person name="Hug L.A."/>
            <person name="Sharon I."/>
            <person name="Castelle C.J."/>
            <person name="Probst A.J."/>
            <person name="Thomas B.C."/>
            <person name="Singh A."/>
            <person name="Wilkins M.J."/>
            <person name="Karaoz U."/>
            <person name="Brodie E.L."/>
            <person name="Williams K.H."/>
            <person name="Hubbard S.S."/>
            <person name="Banfield J.F."/>
        </authorList>
    </citation>
    <scope>NUCLEOTIDE SEQUENCE [LARGE SCALE GENOMIC DNA]</scope>
</reference>
<comment type="caution">
    <text evidence="2">The sequence shown here is derived from an EMBL/GenBank/DDBJ whole genome shotgun (WGS) entry which is preliminary data.</text>
</comment>
<organism evidence="2 3">
    <name type="scientific">candidate division WOR-1 bacterium RIFOXYC2_FULL_41_25</name>
    <dbReference type="NCBI Taxonomy" id="1802586"/>
    <lineage>
        <taxon>Bacteria</taxon>
        <taxon>Bacillati</taxon>
        <taxon>Saganbacteria</taxon>
    </lineage>
</organism>